<name>A0A6G9XNE3_NOCBR</name>
<feature type="compositionally biased region" description="Basic and acidic residues" evidence="1">
    <location>
        <begin position="178"/>
        <end position="187"/>
    </location>
</feature>
<proteinExistence type="predicted"/>
<dbReference type="Proteomes" id="UP000501705">
    <property type="component" value="Chromosome"/>
</dbReference>
<dbReference type="EMBL" id="CP046171">
    <property type="protein sequence ID" value="QIS02418.1"/>
    <property type="molecule type" value="Genomic_DNA"/>
</dbReference>
<sequence>MDDRWVLGCGAAVGGAVYRRVRCFDGVAGRTAERDIQDETAARDDARAEVGAGQGFRGRNRGRADRDAAERFSDYLVDPGERAGAVEAPGAFRAADLGAHGTAEQDEGALGGGCEDTEVLRFGGVGENHGGEAVNQCRTGVVELRDCLDRAENSLGGSGFTRQVDDNATEARDQAVARCDTNGERFAAHPRPPSRRTTDIRSQHRA</sequence>
<evidence type="ECO:0000256" key="1">
    <source>
        <dbReference type="SAM" id="MobiDB-lite"/>
    </source>
</evidence>
<evidence type="ECO:0000313" key="2">
    <source>
        <dbReference type="EMBL" id="QIS02418.1"/>
    </source>
</evidence>
<organism evidence="2 3">
    <name type="scientific">Nocardia brasiliensis</name>
    <dbReference type="NCBI Taxonomy" id="37326"/>
    <lineage>
        <taxon>Bacteria</taxon>
        <taxon>Bacillati</taxon>
        <taxon>Actinomycetota</taxon>
        <taxon>Actinomycetes</taxon>
        <taxon>Mycobacteriales</taxon>
        <taxon>Nocardiaceae</taxon>
        <taxon>Nocardia</taxon>
    </lineage>
</organism>
<protein>
    <submittedName>
        <fullName evidence="2">Uncharacterized protein</fullName>
    </submittedName>
</protein>
<dbReference type="AlphaFoldDB" id="A0A6G9XNE3"/>
<feature type="compositionally biased region" description="Basic and acidic residues" evidence="1">
    <location>
        <begin position="196"/>
        <end position="206"/>
    </location>
</feature>
<feature type="region of interest" description="Disordered" evidence="1">
    <location>
        <begin position="40"/>
        <end position="65"/>
    </location>
</feature>
<evidence type="ECO:0000313" key="3">
    <source>
        <dbReference type="Proteomes" id="UP000501705"/>
    </source>
</evidence>
<gene>
    <name evidence="2" type="ORF">F5X71_08850</name>
</gene>
<reference evidence="2 3" key="1">
    <citation type="journal article" date="2019" name="ACS Chem. Biol.">
        <title>Identification and Mobilization of a Cryptic Antibiotic Biosynthesis Gene Locus from a Human-Pathogenic Nocardia Isolate.</title>
        <authorList>
            <person name="Herisse M."/>
            <person name="Ishida K."/>
            <person name="Porter J.L."/>
            <person name="Howden B."/>
            <person name="Hertweck C."/>
            <person name="Stinear T.P."/>
            <person name="Pidot S.J."/>
        </authorList>
    </citation>
    <scope>NUCLEOTIDE SEQUENCE [LARGE SCALE GENOMIC DNA]</scope>
    <source>
        <strain evidence="2 3">AUSMDU00024985</strain>
    </source>
</reference>
<dbReference type="RefSeq" id="WP_167461511.1">
    <property type="nucleotide sequence ID" value="NZ_CP046171.1"/>
</dbReference>
<accession>A0A6G9XNE3</accession>
<feature type="region of interest" description="Disordered" evidence="1">
    <location>
        <begin position="178"/>
        <end position="206"/>
    </location>
</feature>